<accession>A0A4R4FKX4</accession>
<dbReference type="GO" id="GO:0000287">
    <property type="term" value="F:magnesium ion binding"/>
    <property type="evidence" value="ECO:0007669"/>
    <property type="project" value="InterPro"/>
</dbReference>
<feature type="domain" description="4'-phosphopantetheinyl transferase" evidence="3">
    <location>
        <begin position="100"/>
        <end position="165"/>
    </location>
</feature>
<dbReference type="Gene3D" id="3.90.470.20">
    <property type="entry name" value="4'-phosphopantetheinyl transferase domain"/>
    <property type="match status" value="1"/>
</dbReference>
<dbReference type="InterPro" id="IPR037143">
    <property type="entry name" value="4-PPantetheinyl_Trfase_dom_sf"/>
</dbReference>
<name>A0A4R4FKX4_9FIRM</name>
<dbReference type="Pfam" id="PF01648">
    <property type="entry name" value="ACPS"/>
    <property type="match status" value="1"/>
</dbReference>
<evidence type="ECO:0000313" key="5">
    <source>
        <dbReference type="Proteomes" id="UP000295710"/>
    </source>
</evidence>
<dbReference type="InterPro" id="IPR050559">
    <property type="entry name" value="P-Pant_transferase_sf"/>
</dbReference>
<reference evidence="4 5" key="1">
    <citation type="journal article" date="2016" name="Nat. Microbiol.">
        <title>The Mouse Intestinal Bacterial Collection (miBC) provides host-specific insight into cultured diversity and functional potential of the gut microbiota.</title>
        <authorList>
            <person name="Lagkouvardos I."/>
            <person name="Pukall R."/>
            <person name="Abt B."/>
            <person name="Foesel B.U."/>
            <person name="Meier-Kolthoff J.P."/>
            <person name="Kumar N."/>
            <person name="Bresciani A."/>
            <person name="Martinez I."/>
            <person name="Just S."/>
            <person name="Ziegler C."/>
            <person name="Brugiroux S."/>
            <person name="Garzetti D."/>
            <person name="Wenning M."/>
            <person name="Bui T.P."/>
            <person name="Wang J."/>
            <person name="Hugenholtz F."/>
            <person name="Plugge C.M."/>
            <person name="Peterson D.A."/>
            <person name="Hornef M.W."/>
            <person name="Baines J.F."/>
            <person name="Smidt H."/>
            <person name="Walter J."/>
            <person name="Kristiansen K."/>
            <person name="Nielsen H.B."/>
            <person name="Haller D."/>
            <person name="Overmann J."/>
            <person name="Stecher B."/>
            <person name="Clavel T."/>
        </authorList>
    </citation>
    <scope>NUCLEOTIDE SEQUENCE [LARGE SCALE GENOMIC DNA]</scope>
    <source>
        <strain evidence="4 5">DSM 28560</strain>
    </source>
</reference>
<dbReference type="EMBL" id="SMMX01000001">
    <property type="protein sequence ID" value="TDA23296.1"/>
    <property type="molecule type" value="Genomic_DNA"/>
</dbReference>
<evidence type="ECO:0000313" key="4">
    <source>
        <dbReference type="EMBL" id="TDA23296.1"/>
    </source>
</evidence>
<dbReference type="AlphaFoldDB" id="A0A4R4FKX4"/>
<dbReference type="RefSeq" id="WP_132273965.1">
    <property type="nucleotide sequence ID" value="NZ_JAOBST010000008.1"/>
</dbReference>
<dbReference type="GO" id="GO:0019878">
    <property type="term" value="P:lysine biosynthetic process via aminoadipic acid"/>
    <property type="evidence" value="ECO:0007669"/>
    <property type="project" value="TreeGrafter"/>
</dbReference>
<protein>
    <submittedName>
        <fullName evidence="4">4'-phosphopantetheinyl transferase superfamily protein</fullName>
    </submittedName>
</protein>
<dbReference type="PANTHER" id="PTHR12215:SF10">
    <property type="entry name" value="L-AMINOADIPATE-SEMIALDEHYDE DEHYDROGENASE-PHOSPHOPANTETHEINYL TRANSFERASE"/>
    <property type="match status" value="1"/>
</dbReference>
<keyword evidence="5" id="KW-1185">Reference proteome</keyword>
<dbReference type="Proteomes" id="UP000295710">
    <property type="component" value="Unassembled WGS sequence"/>
</dbReference>
<dbReference type="PANTHER" id="PTHR12215">
    <property type="entry name" value="PHOSPHOPANTETHEINE TRANSFERASE"/>
    <property type="match status" value="1"/>
</dbReference>
<evidence type="ECO:0000256" key="1">
    <source>
        <dbReference type="ARBA" id="ARBA00010990"/>
    </source>
</evidence>
<gene>
    <name evidence="4" type="ORF">E1963_00675</name>
</gene>
<comment type="similarity">
    <text evidence="1">Belongs to the P-Pant transferase superfamily. Gsp/Sfp/HetI/AcpT family.</text>
</comment>
<evidence type="ECO:0000256" key="2">
    <source>
        <dbReference type="ARBA" id="ARBA00022679"/>
    </source>
</evidence>
<dbReference type="SUPFAM" id="SSF56214">
    <property type="entry name" value="4'-phosphopantetheinyl transferase"/>
    <property type="match status" value="2"/>
</dbReference>
<evidence type="ECO:0000259" key="3">
    <source>
        <dbReference type="Pfam" id="PF01648"/>
    </source>
</evidence>
<proteinExistence type="inferred from homology"/>
<dbReference type="GO" id="GO:0005829">
    <property type="term" value="C:cytosol"/>
    <property type="evidence" value="ECO:0007669"/>
    <property type="project" value="TreeGrafter"/>
</dbReference>
<dbReference type="InterPro" id="IPR008278">
    <property type="entry name" value="4-PPantetheinyl_Trfase_dom"/>
</dbReference>
<keyword evidence="2 4" id="KW-0808">Transferase</keyword>
<sequence>MVDKAKIIIADTRQLQGKEEVILPQIAPCYAMKYRSTKICRDARQELAAGYLLSKHLGVTRDEQLTYNACHKPRLASGTACFNLSHSGNLVVLAIAGCEVGVDIEKIMDVHEATVKKMFCEKQQEELLQLEGRAKNERFTELWTTYEAMLKLKGTGFEDSWDKIKAPVACHLHTTKIDDYFLSCATENQTHFEILFWHIDTWHNTMKSMKKQ</sequence>
<organism evidence="4 5">
    <name type="scientific">Extibacter muris</name>
    <dbReference type="NCBI Taxonomy" id="1796622"/>
    <lineage>
        <taxon>Bacteria</taxon>
        <taxon>Bacillati</taxon>
        <taxon>Bacillota</taxon>
        <taxon>Clostridia</taxon>
        <taxon>Lachnospirales</taxon>
        <taxon>Lachnospiraceae</taxon>
        <taxon>Extibacter</taxon>
    </lineage>
</organism>
<dbReference type="GO" id="GO:0008897">
    <property type="term" value="F:holo-[acyl-carrier-protein] synthase activity"/>
    <property type="evidence" value="ECO:0007669"/>
    <property type="project" value="InterPro"/>
</dbReference>
<comment type="caution">
    <text evidence="4">The sequence shown here is derived from an EMBL/GenBank/DDBJ whole genome shotgun (WGS) entry which is preliminary data.</text>
</comment>